<comment type="caution">
    <text evidence="2">The sequence shown here is derived from an EMBL/GenBank/DDBJ whole genome shotgun (WGS) entry which is preliminary data.</text>
</comment>
<accession>A0A835QT77</accession>
<gene>
    <name evidence="2" type="ORF">HPP92_012983</name>
</gene>
<proteinExistence type="predicted"/>
<dbReference type="EMBL" id="JADCNM010000006">
    <property type="protein sequence ID" value="KAG0478264.1"/>
    <property type="molecule type" value="Genomic_DNA"/>
</dbReference>
<reference evidence="2 3" key="1">
    <citation type="journal article" date="2020" name="Nat. Food">
        <title>A phased Vanilla planifolia genome enables genetic improvement of flavour and production.</title>
        <authorList>
            <person name="Hasing T."/>
            <person name="Tang H."/>
            <person name="Brym M."/>
            <person name="Khazi F."/>
            <person name="Huang T."/>
            <person name="Chambers A.H."/>
        </authorList>
    </citation>
    <scope>NUCLEOTIDE SEQUENCE [LARGE SCALE GENOMIC DNA]</scope>
    <source>
        <tissue evidence="2">Leaf</tissue>
    </source>
</reference>
<protein>
    <submittedName>
        <fullName evidence="2">Uncharacterized protein</fullName>
    </submittedName>
</protein>
<sequence>MQLEIVEQGNAFNNGLALKQLGLLLLGLALVLGRRNTQLHSGGSDDRRLIHFGLLFPRLLFGWDSAKTAMHGNSFQRKLAIVKDGFTPTLSDKWRDACSTSPHDPQNPSEELEHHMEEGHCADKSQRSGSASFSPERVRVRGRSPAFNAWLLTSRIKVLENQSHLLNLTPSFQYFKTRSNSKDNLDLMTGRIEALFIKEDLKEGGLKDKPSIFPYERLKTTSTNPVSKI</sequence>
<evidence type="ECO:0000256" key="1">
    <source>
        <dbReference type="SAM" id="MobiDB-lite"/>
    </source>
</evidence>
<feature type="compositionally biased region" description="Polar residues" evidence="1">
    <location>
        <begin position="98"/>
        <end position="109"/>
    </location>
</feature>
<organism evidence="2 3">
    <name type="scientific">Vanilla planifolia</name>
    <name type="common">Vanilla</name>
    <dbReference type="NCBI Taxonomy" id="51239"/>
    <lineage>
        <taxon>Eukaryota</taxon>
        <taxon>Viridiplantae</taxon>
        <taxon>Streptophyta</taxon>
        <taxon>Embryophyta</taxon>
        <taxon>Tracheophyta</taxon>
        <taxon>Spermatophyta</taxon>
        <taxon>Magnoliopsida</taxon>
        <taxon>Liliopsida</taxon>
        <taxon>Asparagales</taxon>
        <taxon>Orchidaceae</taxon>
        <taxon>Vanilloideae</taxon>
        <taxon>Vanilleae</taxon>
        <taxon>Vanilla</taxon>
    </lineage>
</organism>
<name>A0A835QT77_VANPL</name>
<feature type="region of interest" description="Disordered" evidence="1">
    <location>
        <begin position="96"/>
        <end position="138"/>
    </location>
</feature>
<dbReference type="AlphaFoldDB" id="A0A835QT77"/>
<evidence type="ECO:0000313" key="3">
    <source>
        <dbReference type="Proteomes" id="UP000639772"/>
    </source>
</evidence>
<dbReference type="Proteomes" id="UP000639772">
    <property type="component" value="Chromosome 6"/>
</dbReference>
<feature type="compositionally biased region" description="Basic and acidic residues" evidence="1">
    <location>
        <begin position="111"/>
        <end position="126"/>
    </location>
</feature>
<evidence type="ECO:0000313" key="2">
    <source>
        <dbReference type="EMBL" id="KAG0478264.1"/>
    </source>
</evidence>